<sequence>MAPYTTQTALELVKELQGKARWSDKSLSMRLRRGEPLRIFIERSMMGGSVVYAIWRDDGAIGGFAHRIVSGLATAEAQAVSVEDSLVYRVPDERGARFLAAGFGDGRVPGPEEEYVISMEIWDPDGRLDENGRLVATTYLEVGP</sequence>
<dbReference type="RefSeq" id="WP_147025488.1">
    <property type="nucleotide sequence ID" value="NZ_BJZU01000028.1"/>
</dbReference>
<evidence type="ECO:0000313" key="4">
    <source>
        <dbReference type="Proteomes" id="UP001156856"/>
    </source>
</evidence>
<evidence type="ECO:0000313" key="2">
    <source>
        <dbReference type="EMBL" id="GLS62407.1"/>
    </source>
</evidence>
<dbReference type="EMBL" id="BSPK01000008">
    <property type="protein sequence ID" value="GLS62407.1"/>
    <property type="molecule type" value="Genomic_DNA"/>
</dbReference>
<dbReference type="Proteomes" id="UP000321960">
    <property type="component" value="Unassembled WGS sequence"/>
</dbReference>
<accession>A0A512J1I2</accession>
<dbReference type="EMBL" id="BJZU01000028">
    <property type="protein sequence ID" value="GEP03824.1"/>
    <property type="molecule type" value="Genomic_DNA"/>
</dbReference>
<dbReference type="OrthoDB" id="8020740at2"/>
<comment type="caution">
    <text evidence="1">The sequence shown here is derived from an EMBL/GenBank/DDBJ whole genome shotgun (WGS) entry which is preliminary data.</text>
</comment>
<name>A0A512J1I2_9HYPH</name>
<reference evidence="2" key="4">
    <citation type="submission" date="2023-01" db="EMBL/GenBank/DDBJ databases">
        <title>Draft genome sequence of Methylobacterium oxalidis strain NBRC 107715.</title>
        <authorList>
            <person name="Sun Q."/>
            <person name="Mori K."/>
        </authorList>
    </citation>
    <scope>NUCLEOTIDE SEQUENCE</scope>
    <source>
        <strain evidence="2">NBRC 107715</strain>
    </source>
</reference>
<proteinExistence type="predicted"/>
<dbReference type="AlphaFoldDB" id="A0A512J1I2"/>
<reference evidence="1 3" key="3">
    <citation type="submission" date="2019-07" db="EMBL/GenBank/DDBJ databases">
        <title>Whole genome shotgun sequence of Methylobacterium oxalidis NBRC 107715.</title>
        <authorList>
            <person name="Hosoyama A."/>
            <person name="Uohara A."/>
            <person name="Ohji S."/>
            <person name="Ichikawa N."/>
        </authorList>
    </citation>
    <scope>NUCLEOTIDE SEQUENCE [LARGE SCALE GENOMIC DNA]</scope>
    <source>
        <strain evidence="1 3">NBRC 107715</strain>
    </source>
</reference>
<dbReference type="Proteomes" id="UP001156856">
    <property type="component" value="Unassembled WGS sequence"/>
</dbReference>
<evidence type="ECO:0000313" key="3">
    <source>
        <dbReference type="Proteomes" id="UP000321960"/>
    </source>
</evidence>
<evidence type="ECO:0000313" key="1">
    <source>
        <dbReference type="EMBL" id="GEP03824.1"/>
    </source>
</evidence>
<protein>
    <submittedName>
        <fullName evidence="1">Uncharacterized protein</fullName>
    </submittedName>
</protein>
<reference evidence="4" key="2">
    <citation type="journal article" date="2019" name="Int. J. Syst. Evol. Microbiol.">
        <title>The Global Catalogue of Microorganisms (GCM) 10K type strain sequencing project: providing services to taxonomists for standard genome sequencing and annotation.</title>
        <authorList>
            <consortium name="The Broad Institute Genomics Platform"/>
            <consortium name="The Broad Institute Genome Sequencing Center for Infectious Disease"/>
            <person name="Wu L."/>
            <person name="Ma J."/>
        </authorList>
    </citation>
    <scope>NUCLEOTIDE SEQUENCE [LARGE SCALE GENOMIC DNA]</scope>
    <source>
        <strain evidence="4">NBRC 107715</strain>
    </source>
</reference>
<gene>
    <name evidence="2" type="ORF">GCM10007888_07880</name>
    <name evidence="1" type="ORF">MOX02_18620</name>
</gene>
<reference evidence="2" key="1">
    <citation type="journal article" date="2014" name="Int. J. Syst. Evol. Microbiol.">
        <title>Complete genome of a new Firmicutes species belonging to the dominant human colonic microbiota ('Ruminococcus bicirculans') reveals two chromosomes and a selective capacity to utilize plant glucans.</title>
        <authorList>
            <consortium name="NISC Comparative Sequencing Program"/>
            <person name="Wegmann U."/>
            <person name="Louis P."/>
            <person name="Goesmann A."/>
            <person name="Henrissat B."/>
            <person name="Duncan S.H."/>
            <person name="Flint H.J."/>
        </authorList>
    </citation>
    <scope>NUCLEOTIDE SEQUENCE</scope>
    <source>
        <strain evidence="2">NBRC 107715</strain>
    </source>
</reference>
<keyword evidence="4" id="KW-1185">Reference proteome</keyword>
<organism evidence="1 3">
    <name type="scientific">Methylobacterium oxalidis</name>
    <dbReference type="NCBI Taxonomy" id="944322"/>
    <lineage>
        <taxon>Bacteria</taxon>
        <taxon>Pseudomonadati</taxon>
        <taxon>Pseudomonadota</taxon>
        <taxon>Alphaproteobacteria</taxon>
        <taxon>Hyphomicrobiales</taxon>
        <taxon>Methylobacteriaceae</taxon>
        <taxon>Methylobacterium</taxon>
    </lineage>
</organism>